<dbReference type="PROSITE" id="PS50157">
    <property type="entry name" value="ZINC_FINGER_C2H2_2"/>
    <property type="match status" value="1"/>
</dbReference>
<proteinExistence type="predicted"/>
<feature type="region of interest" description="Disordered" evidence="9">
    <location>
        <begin position="76"/>
        <end position="109"/>
    </location>
</feature>
<dbReference type="PANTHER" id="PTHR45801">
    <property type="entry name" value="OS07G0101800 PROTEIN"/>
    <property type="match status" value="1"/>
</dbReference>
<protein>
    <recommendedName>
        <fullName evidence="10">C2H2-type domain-containing protein</fullName>
    </recommendedName>
</protein>
<feature type="region of interest" description="Disordered" evidence="9">
    <location>
        <begin position="124"/>
        <end position="178"/>
    </location>
</feature>
<evidence type="ECO:0000256" key="9">
    <source>
        <dbReference type="SAM" id="MobiDB-lite"/>
    </source>
</evidence>
<feature type="compositionally biased region" description="Basic and acidic residues" evidence="9">
    <location>
        <begin position="163"/>
        <end position="178"/>
    </location>
</feature>
<dbReference type="GO" id="GO:0008270">
    <property type="term" value="F:zinc ion binding"/>
    <property type="evidence" value="ECO:0007669"/>
    <property type="project" value="UniProtKB-KW"/>
</dbReference>
<comment type="caution">
    <text evidence="11">The sequence shown here is derived from an EMBL/GenBank/DDBJ whole genome shotgun (WGS) entry which is preliminary data.</text>
</comment>
<evidence type="ECO:0000256" key="3">
    <source>
        <dbReference type="ARBA" id="ARBA00022771"/>
    </source>
</evidence>
<sequence length="178" mass="19888">MNIDPSSSGVDTSSQMIISSDDFTQNFVQTRSYRCTFCKRGFSNAQALGGHMNIHRKDRAKLKEFSCDNLLSLEIKSSSDCEDSPPEKSSTSEMENETKKQCSDEEPDDLQIMQDNLIESLPLFAEAPSMKGGDQEEKEEGGTFDKHVEDRSKVELGYGELDLELRLGPEPHDAKSKP</sequence>
<dbReference type="AlphaFoldDB" id="A0A2G9HHV4"/>
<dbReference type="EMBL" id="NKXS01001740">
    <property type="protein sequence ID" value="PIN17085.1"/>
    <property type="molecule type" value="Genomic_DNA"/>
</dbReference>
<keyword evidence="2" id="KW-0479">Metal-binding</keyword>
<evidence type="ECO:0000256" key="5">
    <source>
        <dbReference type="ARBA" id="ARBA00023015"/>
    </source>
</evidence>
<keyword evidence="6" id="KW-0804">Transcription</keyword>
<dbReference type="GO" id="GO:0005634">
    <property type="term" value="C:nucleus"/>
    <property type="evidence" value="ECO:0007669"/>
    <property type="project" value="UniProtKB-SubCell"/>
</dbReference>
<evidence type="ECO:0000256" key="7">
    <source>
        <dbReference type="ARBA" id="ARBA00023242"/>
    </source>
</evidence>
<evidence type="ECO:0000256" key="1">
    <source>
        <dbReference type="ARBA" id="ARBA00004123"/>
    </source>
</evidence>
<dbReference type="Pfam" id="PF13912">
    <property type="entry name" value="zf-C2H2_6"/>
    <property type="match status" value="1"/>
</dbReference>
<dbReference type="InterPro" id="IPR036236">
    <property type="entry name" value="Znf_C2H2_sf"/>
</dbReference>
<dbReference type="InterPro" id="IPR013087">
    <property type="entry name" value="Znf_C2H2_type"/>
</dbReference>
<evidence type="ECO:0000259" key="10">
    <source>
        <dbReference type="PROSITE" id="PS50157"/>
    </source>
</evidence>
<feature type="domain" description="C2H2-type" evidence="10">
    <location>
        <begin position="33"/>
        <end position="60"/>
    </location>
</feature>
<dbReference type="InterPro" id="IPR052426">
    <property type="entry name" value="Plant_dev_regulator"/>
</dbReference>
<dbReference type="OrthoDB" id="780709at2759"/>
<keyword evidence="3 8" id="KW-0863">Zinc-finger</keyword>
<name>A0A2G9HHV4_9LAMI</name>
<gene>
    <name evidence="11" type="ORF">CDL12_10277</name>
</gene>
<evidence type="ECO:0000256" key="2">
    <source>
        <dbReference type="ARBA" id="ARBA00022723"/>
    </source>
</evidence>
<dbReference type="PROSITE" id="PS00028">
    <property type="entry name" value="ZINC_FINGER_C2H2_1"/>
    <property type="match status" value="1"/>
</dbReference>
<organism evidence="11 12">
    <name type="scientific">Handroanthus impetiginosus</name>
    <dbReference type="NCBI Taxonomy" id="429701"/>
    <lineage>
        <taxon>Eukaryota</taxon>
        <taxon>Viridiplantae</taxon>
        <taxon>Streptophyta</taxon>
        <taxon>Embryophyta</taxon>
        <taxon>Tracheophyta</taxon>
        <taxon>Spermatophyta</taxon>
        <taxon>Magnoliopsida</taxon>
        <taxon>eudicotyledons</taxon>
        <taxon>Gunneridae</taxon>
        <taxon>Pentapetalae</taxon>
        <taxon>asterids</taxon>
        <taxon>lamiids</taxon>
        <taxon>Lamiales</taxon>
        <taxon>Bignoniaceae</taxon>
        <taxon>Crescentiina</taxon>
        <taxon>Tabebuia alliance</taxon>
        <taxon>Handroanthus</taxon>
    </lineage>
</organism>
<evidence type="ECO:0000256" key="4">
    <source>
        <dbReference type="ARBA" id="ARBA00022833"/>
    </source>
</evidence>
<dbReference type="Gene3D" id="3.30.160.60">
    <property type="entry name" value="Classic Zinc Finger"/>
    <property type="match status" value="1"/>
</dbReference>
<evidence type="ECO:0000256" key="8">
    <source>
        <dbReference type="PROSITE-ProRule" id="PRU00042"/>
    </source>
</evidence>
<dbReference type="STRING" id="429701.A0A2G9HHV4"/>
<keyword evidence="4" id="KW-0862">Zinc</keyword>
<evidence type="ECO:0000313" key="11">
    <source>
        <dbReference type="EMBL" id="PIN17085.1"/>
    </source>
</evidence>
<dbReference type="PANTHER" id="PTHR45801:SF111">
    <property type="entry name" value="C2H2 AND C2HC ZINC FINGERS SUPERFAMILY PROTEIN"/>
    <property type="match status" value="1"/>
</dbReference>
<reference evidence="12" key="1">
    <citation type="journal article" date="2018" name="Gigascience">
        <title>Genome assembly of the Pink Ipe (Handroanthus impetiginosus, Bignoniaceae), a highly valued, ecologically keystone Neotropical timber forest tree.</title>
        <authorList>
            <person name="Silva-Junior O.B."/>
            <person name="Grattapaglia D."/>
            <person name="Novaes E."/>
            <person name="Collevatti R.G."/>
        </authorList>
    </citation>
    <scope>NUCLEOTIDE SEQUENCE [LARGE SCALE GENOMIC DNA]</scope>
    <source>
        <strain evidence="12">cv. UFG-1</strain>
    </source>
</reference>
<dbReference type="SUPFAM" id="SSF57667">
    <property type="entry name" value="beta-beta-alpha zinc fingers"/>
    <property type="match status" value="1"/>
</dbReference>
<keyword evidence="7" id="KW-0539">Nucleus</keyword>
<dbReference type="Proteomes" id="UP000231279">
    <property type="component" value="Unassembled WGS sequence"/>
</dbReference>
<accession>A0A2G9HHV4</accession>
<keyword evidence="5" id="KW-0805">Transcription regulation</keyword>
<keyword evidence="12" id="KW-1185">Reference proteome</keyword>
<evidence type="ECO:0000256" key="6">
    <source>
        <dbReference type="ARBA" id="ARBA00023163"/>
    </source>
</evidence>
<comment type="subcellular location">
    <subcellularLocation>
        <location evidence="1">Nucleus</location>
    </subcellularLocation>
</comment>
<dbReference type="SMART" id="SM00355">
    <property type="entry name" value="ZnF_C2H2"/>
    <property type="match status" value="1"/>
</dbReference>
<evidence type="ECO:0000313" key="12">
    <source>
        <dbReference type="Proteomes" id="UP000231279"/>
    </source>
</evidence>
<feature type="compositionally biased region" description="Basic and acidic residues" evidence="9">
    <location>
        <begin position="140"/>
        <end position="154"/>
    </location>
</feature>